<evidence type="ECO:0000313" key="2">
    <source>
        <dbReference type="Proteomes" id="UP000236745"/>
    </source>
</evidence>
<proteinExistence type="predicted"/>
<evidence type="ECO:0008006" key="3">
    <source>
        <dbReference type="Google" id="ProtNLM"/>
    </source>
</evidence>
<organism evidence="1 2">
    <name type="scientific">Marinobacterium lutimaris</name>
    <dbReference type="NCBI Taxonomy" id="568106"/>
    <lineage>
        <taxon>Bacteria</taxon>
        <taxon>Pseudomonadati</taxon>
        <taxon>Pseudomonadota</taxon>
        <taxon>Gammaproteobacteria</taxon>
        <taxon>Oceanospirillales</taxon>
        <taxon>Oceanospirillaceae</taxon>
        <taxon>Marinobacterium</taxon>
    </lineage>
</organism>
<evidence type="ECO:0000313" key="1">
    <source>
        <dbReference type="EMBL" id="SEG85760.1"/>
    </source>
</evidence>
<dbReference type="EMBL" id="FNVQ01000007">
    <property type="protein sequence ID" value="SEG85760.1"/>
    <property type="molecule type" value="Genomic_DNA"/>
</dbReference>
<protein>
    <recommendedName>
        <fullName evidence="3">Universal stress protein family protein</fullName>
    </recommendedName>
</protein>
<accession>A0A1H6DKB3</accession>
<gene>
    <name evidence="1" type="ORF">SAMN05444390_10735</name>
</gene>
<name>A0A1H6DKB3_9GAMM</name>
<dbReference type="RefSeq" id="WP_104005504.1">
    <property type="nucleotide sequence ID" value="NZ_FNVQ01000007.1"/>
</dbReference>
<dbReference type="OrthoDB" id="6088520at2"/>
<dbReference type="AlphaFoldDB" id="A0A1H6DKB3"/>
<dbReference type="Proteomes" id="UP000236745">
    <property type="component" value="Unassembled WGS sequence"/>
</dbReference>
<keyword evidence="2" id="KW-1185">Reference proteome</keyword>
<reference evidence="1 2" key="1">
    <citation type="submission" date="2016-10" db="EMBL/GenBank/DDBJ databases">
        <authorList>
            <person name="de Groot N.N."/>
        </authorList>
    </citation>
    <scope>NUCLEOTIDE SEQUENCE [LARGE SCALE GENOMIC DNA]</scope>
    <source>
        <strain evidence="1 2">DSM 22012</strain>
    </source>
</reference>
<sequence>MIRQLLIRLDTRLPDPKELTDWVALAQALDADLLAQLEEDEALSTLAGLPFSTEICRASATTRPLNTANLDRRTERNIRVLNQLLAEIARNQPLNWQVTRISHQSSVRPAADTALLQLRSGQPLFKAGVLAKSASQPHIAVIHNGDEASEHALESARRIASQLALPIVLLALPASPWHQTHGLPAGVAVRTDLAVPQREQLLPLLRAWQVSLLVLPASLLNEDESLPPVATLITP</sequence>